<evidence type="ECO:0000313" key="1">
    <source>
        <dbReference type="EMBL" id="MDN3706558.1"/>
    </source>
</evidence>
<dbReference type="RefSeq" id="WP_290362626.1">
    <property type="nucleotide sequence ID" value="NZ_JAUFQU010000001.1"/>
</dbReference>
<evidence type="ECO:0000313" key="3">
    <source>
        <dbReference type="Proteomes" id="UP001242368"/>
    </source>
</evidence>
<evidence type="ECO:0008006" key="4">
    <source>
        <dbReference type="Google" id="ProtNLM"/>
    </source>
</evidence>
<gene>
    <name evidence="1" type="ORF">QW060_05375</name>
    <name evidence="2" type="ORF">QW060_26220</name>
</gene>
<evidence type="ECO:0000313" key="2">
    <source>
        <dbReference type="EMBL" id="MDN3710326.1"/>
    </source>
</evidence>
<reference evidence="2" key="3">
    <citation type="submission" date="2023-06" db="EMBL/GenBank/DDBJ databases">
        <authorList>
            <person name="Lucena T."/>
            <person name="Sun Q."/>
        </authorList>
    </citation>
    <scope>NUCLEOTIDE SEQUENCE</scope>
    <source>
        <strain evidence="2">CECT 7184</strain>
    </source>
</reference>
<name>A0ABT8D1Y0_9FLAO</name>
<organism evidence="2 3">
    <name type="scientific">Paenimyroides ceti</name>
    <dbReference type="NCBI Taxonomy" id="395087"/>
    <lineage>
        <taxon>Bacteria</taxon>
        <taxon>Pseudomonadati</taxon>
        <taxon>Bacteroidota</taxon>
        <taxon>Flavobacteriia</taxon>
        <taxon>Flavobacteriales</taxon>
        <taxon>Flavobacteriaceae</taxon>
        <taxon>Paenimyroides</taxon>
    </lineage>
</organism>
<keyword evidence="3" id="KW-1185">Reference proteome</keyword>
<dbReference type="EMBL" id="JAUFQU010000001">
    <property type="protein sequence ID" value="MDN3706558.1"/>
    <property type="molecule type" value="Genomic_DNA"/>
</dbReference>
<comment type="caution">
    <text evidence="2">The sequence shown here is derived from an EMBL/GenBank/DDBJ whole genome shotgun (WGS) entry which is preliminary data.</text>
</comment>
<dbReference type="EMBL" id="JAUFQU010000084">
    <property type="protein sequence ID" value="MDN3710326.1"/>
    <property type="molecule type" value="Genomic_DNA"/>
</dbReference>
<proteinExistence type="predicted"/>
<reference evidence="2" key="1">
    <citation type="journal article" date="2014" name="Int. J. Syst. Evol. Microbiol.">
        <title>Complete genome of a new Firmicutes species belonging to the dominant human colonic microbiota ('Ruminococcus bicirculans') reveals two chromosomes and a selective capacity to utilize plant glucans.</title>
        <authorList>
            <consortium name="NISC Comparative Sequencing Program"/>
            <person name="Wegmann U."/>
            <person name="Louis P."/>
            <person name="Goesmann A."/>
            <person name="Henrissat B."/>
            <person name="Duncan S.H."/>
            <person name="Flint H.J."/>
        </authorList>
    </citation>
    <scope>NUCLEOTIDE SEQUENCE</scope>
    <source>
        <strain evidence="2">CECT 7184</strain>
    </source>
</reference>
<sequence>MLLQSCASFDKNVMNPYKLDKSNVEELNGLFEIIQIDYDSVYKKYNKNLWVRNNFYKQIDRKLLKDTLHLDSLKSYKFGLEIIKENKIKVSYIENDTVFRERILKTKLKKDGYLYLKNKNTKCILVPFIAGALDVNRIRLGKNINGNLIFDYSNNRSGAFLLIIFLDSRTRKNRLEYKKIQ</sequence>
<accession>A0ABT8D1Y0</accession>
<reference evidence="3" key="2">
    <citation type="journal article" date="2019" name="Int. J. Syst. Evol. Microbiol.">
        <title>The Global Catalogue of Microorganisms (GCM) 10K type strain sequencing project: providing services to taxonomists for standard genome sequencing and annotation.</title>
        <authorList>
            <consortium name="The Broad Institute Genomics Platform"/>
            <consortium name="The Broad Institute Genome Sequencing Center for Infectious Disease"/>
            <person name="Wu L."/>
            <person name="Ma J."/>
        </authorList>
    </citation>
    <scope>NUCLEOTIDE SEQUENCE [LARGE SCALE GENOMIC DNA]</scope>
    <source>
        <strain evidence="3">CECT 7184</strain>
    </source>
</reference>
<dbReference type="Proteomes" id="UP001242368">
    <property type="component" value="Unassembled WGS sequence"/>
</dbReference>
<protein>
    <recommendedName>
        <fullName evidence="4">Lipoprotein</fullName>
    </recommendedName>
</protein>